<accession>A0A7I7P1I3</accession>
<name>A0A7I7P1I3_9MYCO</name>
<sequence>MAAPGASEYRPYGRRMNVDYYLQKVPVESVRPGFSLAVGERGDYRLFRVECTQMTQRSGQPVMFTLTSEAVDGGAPWVLECEAGTPVVRVLAVCKAAS</sequence>
<proteinExistence type="predicted"/>
<dbReference type="EMBL" id="AP022582">
    <property type="protein sequence ID" value="BBY02344.1"/>
    <property type="molecule type" value="Genomic_DNA"/>
</dbReference>
<gene>
    <name evidence="1" type="ORF">MSEO_28430</name>
</gene>
<keyword evidence="2" id="KW-1185">Reference proteome</keyword>
<dbReference type="KEGG" id="mseo:MSEO_28430"/>
<organism evidence="1 2">
    <name type="scientific">Mycobacterium seoulense</name>
    <dbReference type="NCBI Taxonomy" id="386911"/>
    <lineage>
        <taxon>Bacteria</taxon>
        <taxon>Bacillati</taxon>
        <taxon>Actinomycetota</taxon>
        <taxon>Actinomycetes</taxon>
        <taxon>Mycobacteriales</taxon>
        <taxon>Mycobacteriaceae</taxon>
        <taxon>Mycobacterium</taxon>
    </lineage>
</organism>
<protein>
    <submittedName>
        <fullName evidence="1">Uncharacterized protein</fullName>
    </submittedName>
</protein>
<evidence type="ECO:0000313" key="2">
    <source>
        <dbReference type="Proteomes" id="UP000466632"/>
    </source>
</evidence>
<dbReference type="AlphaFoldDB" id="A0A7I7P1I3"/>
<dbReference type="Proteomes" id="UP000466632">
    <property type="component" value="Chromosome"/>
</dbReference>
<evidence type="ECO:0000313" key="1">
    <source>
        <dbReference type="EMBL" id="BBY02344.1"/>
    </source>
</evidence>
<reference evidence="1 2" key="1">
    <citation type="journal article" date="2019" name="Emerg. Microbes Infect.">
        <title>Comprehensive subspecies identification of 175 nontuberculous mycobacteria species based on 7547 genomic profiles.</title>
        <authorList>
            <person name="Matsumoto Y."/>
            <person name="Kinjo T."/>
            <person name="Motooka D."/>
            <person name="Nabeya D."/>
            <person name="Jung N."/>
            <person name="Uechi K."/>
            <person name="Horii T."/>
            <person name="Iida T."/>
            <person name="Fujita J."/>
            <person name="Nakamura S."/>
        </authorList>
    </citation>
    <scope>NUCLEOTIDE SEQUENCE [LARGE SCALE GENOMIC DNA]</scope>
    <source>
        <strain evidence="1 2">JCM 16018</strain>
    </source>
</reference>